<comment type="subcellular location">
    <subcellularLocation>
        <location evidence="1">Cytoplasm</location>
        <location evidence="1">Cytoskeleton</location>
        <location evidence="1">Microtubule organizing center</location>
        <location evidence="1">Centrosome</location>
    </subcellularLocation>
</comment>
<protein>
    <recommendedName>
        <fullName evidence="3">Trichoplein keratin filament-binding protein</fullName>
    </recommendedName>
</protein>
<reference evidence="10" key="2">
    <citation type="submission" date="2025-08" db="UniProtKB">
        <authorList>
            <consortium name="Ensembl"/>
        </authorList>
    </citation>
    <scope>IDENTIFICATION</scope>
</reference>
<evidence type="ECO:0000256" key="7">
    <source>
        <dbReference type="SAM" id="Coils"/>
    </source>
</evidence>
<evidence type="ECO:0000256" key="1">
    <source>
        <dbReference type="ARBA" id="ARBA00004300"/>
    </source>
</evidence>
<evidence type="ECO:0000256" key="5">
    <source>
        <dbReference type="ARBA" id="ARBA00023054"/>
    </source>
</evidence>
<evidence type="ECO:0000256" key="3">
    <source>
        <dbReference type="ARBA" id="ARBA00017328"/>
    </source>
</evidence>
<feature type="domain" description="Trichohyalin-plectin-homology" evidence="9">
    <location>
        <begin position="139"/>
        <end position="435"/>
    </location>
</feature>
<reference evidence="10 11" key="1">
    <citation type="journal article" date="2014" name="Nat. Genet.">
        <title>Whole-genome sequence of a flatfish provides insights into ZW sex chromosome evolution and adaptation to a benthic lifestyle.</title>
        <authorList>
            <person name="Chen S."/>
            <person name="Zhang G."/>
            <person name="Shao C."/>
            <person name="Huang Q."/>
            <person name="Liu G."/>
            <person name="Zhang P."/>
            <person name="Song W."/>
            <person name="An N."/>
            <person name="Chalopin D."/>
            <person name="Volff J.N."/>
            <person name="Hong Y."/>
            <person name="Li Q."/>
            <person name="Sha Z."/>
            <person name="Zhou H."/>
            <person name="Xie M."/>
            <person name="Yu Q."/>
            <person name="Liu Y."/>
            <person name="Xiang H."/>
            <person name="Wang N."/>
            <person name="Wu K."/>
            <person name="Yang C."/>
            <person name="Zhou Q."/>
            <person name="Liao X."/>
            <person name="Yang L."/>
            <person name="Hu Q."/>
            <person name="Zhang J."/>
            <person name="Meng L."/>
            <person name="Jin L."/>
            <person name="Tian Y."/>
            <person name="Lian J."/>
            <person name="Yang J."/>
            <person name="Miao G."/>
            <person name="Liu S."/>
            <person name="Liang Z."/>
            <person name="Yan F."/>
            <person name="Li Y."/>
            <person name="Sun B."/>
            <person name="Zhang H."/>
            <person name="Zhang J."/>
            <person name="Zhu Y."/>
            <person name="Du M."/>
            <person name="Zhao Y."/>
            <person name="Schartl M."/>
            <person name="Tang Q."/>
            <person name="Wang J."/>
        </authorList>
    </citation>
    <scope>NUCLEOTIDE SEQUENCE</scope>
</reference>
<evidence type="ECO:0000256" key="4">
    <source>
        <dbReference type="ARBA" id="ARBA00022490"/>
    </source>
</evidence>
<feature type="region of interest" description="Disordered" evidence="8">
    <location>
        <begin position="163"/>
        <end position="185"/>
    </location>
</feature>
<feature type="coiled-coil region" evidence="7">
    <location>
        <begin position="382"/>
        <end position="420"/>
    </location>
</feature>
<feature type="region of interest" description="Disordered" evidence="8">
    <location>
        <begin position="53"/>
        <end position="72"/>
    </location>
</feature>
<dbReference type="Proteomes" id="UP000265120">
    <property type="component" value="Chromosome Z"/>
</dbReference>
<evidence type="ECO:0000313" key="11">
    <source>
        <dbReference type="Proteomes" id="UP000265120"/>
    </source>
</evidence>
<organism evidence="10 11">
    <name type="scientific">Cynoglossus semilaevis</name>
    <name type="common">Tongue sole</name>
    <dbReference type="NCBI Taxonomy" id="244447"/>
    <lineage>
        <taxon>Eukaryota</taxon>
        <taxon>Metazoa</taxon>
        <taxon>Chordata</taxon>
        <taxon>Craniata</taxon>
        <taxon>Vertebrata</taxon>
        <taxon>Euteleostomi</taxon>
        <taxon>Actinopterygii</taxon>
        <taxon>Neopterygii</taxon>
        <taxon>Teleostei</taxon>
        <taxon>Neoteleostei</taxon>
        <taxon>Acanthomorphata</taxon>
        <taxon>Carangaria</taxon>
        <taxon>Pleuronectiformes</taxon>
        <taxon>Pleuronectoidei</taxon>
        <taxon>Cynoglossidae</taxon>
        <taxon>Cynoglossinae</taxon>
        <taxon>Cynoglossus</taxon>
    </lineage>
</organism>
<keyword evidence="11" id="KW-1185">Reference proteome</keyword>
<dbReference type="InterPro" id="IPR043596">
    <property type="entry name" value="CFAP53/TCHP"/>
</dbReference>
<keyword evidence="5 7" id="KW-0175">Coiled coil</keyword>
<evidence type="ECO:0000256" key="8">
    <source>
        <dbReference type="SAM" id="MobiDB-lite"/>
    </source>
</evidence>
<evidence type="ECO:0000259" key="9">
    <source>
        <dbReference type="Pfam" id="PF13868"/>
    </source>
</evidence>
<evidence type="ECO:0000313" key="10">
    <source>
        <dbReference type="Ensembl" id="ENSCSEP00000011646.1"/>
    </source>
</evidence>
<keyword evidence="4" id="KW-0963">Cytoplasm</keyword>
<dbReference type="GO" id="GO:0006915">
    <property type="term" value="P:apoptotic process"/>
    <property type="evidence" value="ECO:0007669"/>
    <property type="project" value="TreeGrafter"/>
</dbReference>
<dbReference type="GO" id="GO:0045095">
    <property type="term" value="C:keratin filament"/>
    <property type="evidence" value="ECO:0007669"/>
    <property type="project" value="TreeGrafter"/>
</dbReference>
<feature type="compositionally biased region" description="Basic and acidic residues" evidence="8">
    <location>
        <begin position="164"/>
        <end position="185"/>
    </location>
</feature>
<dbReference type="Pfam" id="PF13868">
    <property type="entry name" value="TPH"/>
    <property type="match status" value="1"/>
</dbReference>
<keyword evidence="6" id="KW-0206">Cytoskeleton</keyword>
<proteinExistence type="inferred from homology"/>
<dbReference type="Ensembl" id="ENSCSET00000011786.1">
    <property type="protein sequence ID" value="ENSCSEP00000011646.1"/>
    <property type="gene ID" value="ENSCSEG00000007488.1"/>
</dbReference>
<dbReference type="GO" id="GO:0005813">
    <property type="term" value="C:centrosome"/>
    <property type="evidence" value="ECO:0007669"/>
    <property type="project" value="UniProtKB-SubCell"/>
</dbReference>
<dbReference type="PANTHER" id="PTHR31183:SF2">
    <property type="entry name" value="TRICHOPLEIN KERATIN FILAMENT-BINDING PROTEIN"/>
    <property type="match status" value="1"/>
</dbReference>
<evidence type="ECO:0000256" key="6">
    <source>
        <dbReference type="ARBA" id="ARBA00023212"/>
    </source>
</evidence>
<feature type="coiled-coil region" evidence="7">
    <location>
        <begin position="72"/>
        <end position="131"/>
    </location>
</feature>
<dbReference type="AlphaFoldDB" id="A0A3P8VEJ6"/>
<comment type="similarity">
    <text evidence="2">Belongs to the TCHP family.</text>
</comment>
<dbReference type="PANTHER" id="PTHR31183">
    <property type="entry name" value="TRICHOPLEIN KERATIN FILAMENT-BINDING PROTEIN FAMILY MEMBER"/>
    <property type="match status" value="1"/>
</dbReference>
<accession>A0A3P8VEJ6</accession>
<dbReference type="GeneTree" id="ENSGT01070000253867"/>
<sequence length="458" mass="56591">MALPTLSVRPPIRSRVLAEQLNRQREREAHWRKQSELHARYFREQKVRGQKHNVWSSRQSFQQRQRMEEEKEASLKERRNRLRDMLQKEQRQLEAELREVLNDNRASSRQMVEKTEELRTAREERQKKLAQELLREHWKKNSPEFQEVETALHKHHVVSQWKEQINDKKQQAEAEQEERRLYENENERSRREALERIRESVEKRREEERKRAQELYKQIEELKLRDEETTQLKKEQDALLLQQWQLEKIEEERRQVEEKQKKSEMRKFLIRQYRTQLKRRAQQVQEELEVDRKILAALMEGEDEEKWMETARRERAVADAAWMKQVIEEQLQLEREREAEFDMLKREEAQQVWAKREAQWEKERKARELLMQEVFTGRQQQLEEKMQKNRKAQQESLRQREQLIQEVEQERQTRWQEKKQKEERRTVRIQELDAQYSCTKTKQTKTCMSRHVTSIPLS</sequence>
<name>A0A3P8VEJ6_CYNSE</name>
<dbReference type="InterPro" id="IPR043597">
    <property type="entry name" value="TPH_dom"/>
</dbReference>
<reference evidence="10" key="3">
    <citation type="submission" date="2025-09" db="UniProtKB">
        <authorList>
            <consortium name="Ensembl"/>
        </authorList>
    </citation>
    <scope>IDENTIFICATION</scope>
</reference>
<evidence type="ECO:0000256" key="2">
    <source>
        <dbReference type="ARBA" id="ARBA00010777"/>
    </source>
</evidence>